<evidence type="ECO:0000256" key="4">
    <source>
        <dbReference type="ARBA" id="ARBA00023136"/>
    </source>
</evidence>
<organism evidence="8">
    <name type="scientific">marine metagenome</name>
    <dbReference type="NCBI Taxonomy" id="408172"/>
    <lineage>
        <taxon>unclassified sequences</taxon>
        <taxon>metagenomes</taxon>
        <taxon>ecological metagenomes</taxon>
    </lineage>
</organism>
<accession>A0A382CQE8</accession>
<feature type="compositionally biased region" description="Polar residues" evidence="5">
    <location>
        <begin position="223"/>
        <end position="246"/>
    </location>
</feature>
<evidence type="ECO:0000259" key="7">
    <source>
        <dbReference type="PROSITE" id="PS52015"/>
    </source>
</evidence>
<evidence type="ECO:0000256" key="3">
    <source>
        <dbReference type="ARBA" id="ARBA00022989"/>
    </source>
</evidence>
<dbReference type="Gene3D" id="3.30.1150.10">
    <property type="match status" value="1"/>
</dbReference>
<feature type="region of interest" description="Disordered" evidence="5">
    <location>
        <begin position="223"/>
        <end position="247"/>
    </location>
</feature>
<comment type="subcellular location">
    <subcellularLocation>
        <location evidence="1">Membrane</location>
        <topology evidence="1">Single-pass membrane protein</topology>
    </subcellularLocation>
</comment>
<reference evidence="8" key="1">
    <citation type="submission" date="2018-05" db="EMBL/GenBank/DDBJ databases">
        <authorList>
            <person name="Lanie J.A."/>
            <person name="Ng W.-L."/>
            <person name="Kazmierczak K.M."/>
            <person name="Andrzejewski T.M."/>
            <person name="Davidsen T.M."/>
            <person name="Wayne K.J."/>
            <person name="Tettelin H."/>
            <person name="Glass J.I."/>
            <person name="Rusch D."/>
            <person name="Podicherti R."/>
            <person name="Tsui H.-C.T."/>
            <person name="Winkler M.E."/>
        </authorList>
    </citation>
    <scope>NUCLEOTIDE SEQUENCE</scope>
</reference>
<keyword evidence="3 6" id="KW-1133">Transmembrane helix</keyword>
<evidence type="ECO:0000256" key="2">
    <source>
        <dbReference type="ARBA" id="ARBA00022692"/>
    </source>
</evidence>
<dbReference type="SUPFAM" id="SSF82185">
    <property type="entry name" value="Histone H3 K4-specific methyltransferase SET7/9 N-terminal domain"/>
    <property type="match status" value="1"/>
</dbReference>
<proteinExistence type="predicted"/>
<feature type="domain" description="TonB C-terminal" evidence="7">
    <location>
        <begin position="243"/>
        <end position="337"/>
    </location>
</feature>
<dbReference type="NCBIfam" id="TIGR01352">
    <property type="entry name" value="tonB_Cterm"/>
    <property type="match status" value="1"/>
</dbReference>
<protein>
    <recommendedName>
        <fullName evidence="7">TonB C-terminal domain-containing protein</fullName>
    </recommendedName>
</protein>
<feature type="transmembrane region" description="Helical" evidence="6">
    <location>
        <begin position="21"/>
        <end position="49"/>
    </location>
</feature>
<evidence type="ECO:0000256" key="6">
    <source>
        <dbReference type="SAM" id="Phobius"/>
    </source>
</evidence>
<dbReference type="AlphaFoldDB" id="A0A382CQE8"/>
<dbReference type="Gene3D" id="2.20.110.10">
    <property type="entry name" value="Histone H3 K4-specific methyltransferase SET7/9 N-terminal domain"/>
    <property type="match status" value="1"/>
</dbReference>
<dbReference type="SUPFAM" id="SSF74653">
    <property type="entry name" value="TolA/TonB C-terminal domain"/>
    <property type="match status" value="1"/>
</dbReference>
<dbReference type="InterPro" id="IPR006260">
    <property type="entry name" value="TonB/TolA_C"/>
</dbReference>
<dbReference type="Pfam" id="PF07661">
    <property type="entry name" value="MORN_2"/>
    <property type="match status" value="3"/>
</dbReference>
<dbReference type="EMBL" id="UINC01035542">
    <property type="protein sequence ID" value="SVB28109.1"/>
    <property type="molecule type" value="Genomic_DNA"/>
</dbReference>
<name>A0A382CQE8_9ZZZZ</name>
<dbReference type="GO" id="GO:0055085">
    <property type="term" value="P:transmembrane transport"/>
    <property type="evidence" value="ECO:0007669"/>
    <property type="project" value="InterPro"/>
</dbReference>
<dbReference type="PROSITE" id="PS52015">
    <property type="entry name" value="TONB_CTD"/>
    <property type="match status" value="1"/>
</dbReference>
<dbReference type="Pfam" id="PF03544">
    <property type="entry name" value="TonB_C"/>
    <property type="match status" value="1"/>
</dbReference>
<dbReference type="PANTHER" id="PTHR23084">
    <property type="entry name" value="PHOSPHATIDYLINOSITOL-4-PHOSPHATE 5-KINASE RELATED"/>
    <property type="match status" value="1"/>
</dbReference>
<dbReference type="GO" id="GO:0016020">
    <property type="term" value="C:membrane"/>
    <property type="evidence" value="ECO:0007669"/>
    <property type="project" value="UniProtKB-SubCell"/>
</dbReference>
<evidence type="ECO:0000256" key="5">
    <source>
        <dbReference type="SAM" id="MobiDB-lite"/>
    </source>
</evidence>
<dbReference type="InterPro" id="IPR037682">
    <property type="entry name" value="TonB_C"/>
</dbReference>
<dbReference type="PANTHER" id="PTHR23084:SF263">
    <property type="entry name" value="MORN REPEAT-CONTAINING PROTEIN 1"/>
    <property type="match status" value="1"/>
</dbReference>
<gene>
    <name evidence="8" type="ORF">METZ01_LOCUS180963</name>
</gene>
<keyword evidence="4 6" id="KW-0472">Membrane</keyword>
<sequence>MILYTKNTGWEKYLIKSYSPTFVGFFVCGMMVDLGTMKRIILIALLLIVGCSKEPINDETLIEKGGLKHHPDTKKLYSGKVFTNHLGGKKESEGTYKDGKKDGKQTGWYENGQKMYEGTYKDGKIDGLNTGWYENGQKKREGTLKDGKEDGNWSYWYENGEKKEEGTWKDGKRNGTWIFYDESGMEIRKTKYKMGKIISDHDLNKNRKLEKALGINVKKKESSQIATQTDSNHSPIKSSGLGTIHTTVDKDPIPKKEIIPSVNIDHDAAVAQIQFIVSSRGTVHNVYILQGTGNAVLDNAAVDALKKTKFIPAVLNGESVSSRTKLDIEFKGHQTIKSSGFGTIHTTVDKDPIPKKEI</sequence>
<evidence type="ECO:0000313" key="8">
    <source>
        <dbReference type="EMBL" id="SVB28109.1"/>
    </source>
</evidence>
<dbReference type="InterPro" id="IPR011652">
    <property type="entry name" value="MORN_2"/>
</dbReference>
<feature type="non-terminal residue" evidence="8">
    <location>
        <position position="358"/>
    </location>
</feature>
<keyword evidence="2 6" id="KW-0812">Transmembrane</keyword>
<evidence type="ECO:0000256" key="1">
    <source>
        <dbReference type="ARBA" id="ARBA00004167"/>
    </source>
</evidence>